<sequence length="100" mass="11603">MPSQFLQLHNSRFRLDLPYLNQPSTNIAALQSYMTNFNGNRGVYEKSLKITATELKPTPKSLIVILTTDEMERIRTFEVFIKNIPETELGESSKICYNRF</sequence>
<comment type="caution">
    <text evidence="1">The sequence shown here is derived from an EMBL/GenBank/DDBJ whole genome shotgun (WGS) entry which is preliminary data.</text>
</comment>
<proteinExistence type="predicted"/>
<evidence type="ECO:0000313" key="2">
    <source>
        <dbReference type="Proteomes" id="UP000789508"/>
    </source>
</evidence>
<accession>A0A9N9DD00</accession>
<gene>
    <name evidence="1" type="ORF">ALEPTO_LOCUS9569</name>
</gene>
<dbReference type="OrthoDB" id="2429869at2759"/>
<reference evidence="1" key="1">
    <citation type="submission" date="2021-06" db="EMBL/GenBank/DDBJ databases">
        <authorList>
            <person name="Kallberg Y."/>
            <person name="Tangrot J."/>
            <person name="Rosling A."/>
        </authorList>
    </citation>
    <scope>NUCLEOTIDE SEQUENCE</scope>
    <source>
        <strain evidence="1">FL130A</strain>
    </source>
</reference>
<name>A0A9N9DD00_9GLOM</name>
<evidence type="ECO:0000313" key="1">
    <source>
        <dbReference type="EMBL" id="CAG8636822.1"/>
    </source>
</evidence>
<dbReference type="Proteomes" id="UP000789508">
    <property type="component" value="Unassembled WGS sequence"/>
</dbReference>
<dbReference type="EMBL" id="CAJVPS010007670">
    <property type="protein sequence ID" value="CAG8636822.1"/>
    <property type="molecule type" value="Genomic_DNA"/>
</dbReference>
<dbReference type="AlphaFoldDB" id="A0A9N9DD00"/>
<protein>
    <submittedName>
        <fullName evidence="1">13884_t:CDS:1</fullName>
    </submittedName>
</protein>
<organism evidence="1 2">
    <name type="scientific">Ambispora leptoticha</name>
    <dbReference type="NCBI Taxonomy" id="144679"/>
    <lineage>
        <taxon>Eukaryota</taxon>
        <taxon>Fungi</taxon>
        <taxon>Fungi incertae sedis</taxon>
        <taxon>Mucoromycota</taxon>
        <taxon>Glomeromycotina</taxon>
        <taxon>Glomeromycetes</taxon>
        <taxon>Archaeosporales</taxon>
        <taxon>Ambisporaceae</taxon>
        <taxon>Ambispora</taxon>
    </lineage>
</organism>
<keyword evidence="2" id="KW-1185">Reference proteome</keyword>